<dbReference type="PANTHER" id="PTHR43142:SF8">
    <property type="entry name" value="CARBOXYLIC ESTER HYDROLASE"/>
    <property type="match status" value="1"/>
</dbReference>
<organism evidence="5 6">
    <name type="scientific">Marasmiellus scandens</name>
    <dbReference type="NCBI Taxonomy" id="2682957"/>
    <lineage>
        <taxon>Eukaryota</taxon>
        <taxon>Fungi</taxon>
        <taxon>Dikarya</taxon>
        <taxon>Basidiomycota</taxon>
        <taxon>Agaricomycotina</taxon>
        <taxon>Agaricomycetes</taxon>
        <taxon>Agaricomycetidae</taxon>
        <taxon>Agaricales</taxon>
        <taxon>Marasmiineae</taxon>
        <taxon>Omphalotaceae</taxon>
        <taxon>Marasmiellus</taxon>
    </lineage>
</organism>
<evidence type="ECO:0000256" key="3">
    <source>
        <dbReference type="RuleBase" id="RU361235"/>
    </source>
</evidence>
<feature type="domain" description="Carboxylesterase type B" evidence="4">
    <location>
        <begin position="20"/>
        <end position="509"/>
    </location>
</feature>
<keyword evidence="6" id="KW-1185">Reference proteome</keyword>
<evidence type="ECO:0000256" key="2">
    <source>
        <dbReference type="ARBA" id="ARBA00022801"/>
    </source>
</evidence>
<dbReference type="Pfam" id="PF00135">
    <property type="entry name" value="COesterase"/>
    <property type="match status" value="1"/>
</dbReference>
<dbReference type="Gene3D" id="3.40.50.1820">
    <property type="entry name" value="alpha/beta hydrolase"/>
    <property type="match status" value="1"/>
</dbReference>
<evidence type="ECO:0000313" key="5">
    <source>
        <dbReference type="EMBL" id="KAK7448829.1"/>
    </source>
</evidence>
<name>A0ABR1J7E6_9AGAR</name>
<dbReference type="PROSITE" id="PS00122">
    <property type="entry name" value="CARBOXYLESTERASE_B_1"/>
    <property type="match status" value="1"/>
</dbReference>
<dbReference type="Proteomes" id="UP001498398">
    <property type="component" value="Unassembled WGS sequence"/>
</dbReference>
<evidence type="ECO:0000259" key="4">
    <source>
        <dbReference type="Pfam" id="PF00135"/>
    </source>
</evidence>
<dbReference type="InterPro" id="IPR002018">
    <property type="entry name" value="CarbesteraseB"/>
</dbReference>
<dbReference type="EC" id="3.1.1.-" evidence="3"/>
<dbReference type="PANTHER" id="PTHR43142">
    <property type="entry name" value="CARBOXYLIC ESTER HYDROLASE"/>
    <property type="match status" value="1"/>
</dbReference>
<comment type="similarity">
    <text evidence="1 3">Belongs to the type-B carboxylesterase/lipase family.</text>
</comment>
<dbReference type="InterPro" id="IPR029058">
    <property type="entry name" value="AB_hydrolase_fold"/>
</dbReference>
<sequence length="553" mass="62346">MGNVLAPYKREVCTLDLGDLGNIKGLVLSRPETNEPLVKRFLNVPYMLPATGAYRWRKPRPLPSGYTYNSPDGSPRDCTEFGPMFPQPRYTQLGTHGDSKYSEDSLTLNIWTPPGKPPAGGWPVMLWFHGGWLQMGDPSIDPDMDPTELISQSGGNLQCVFIAAAYRLSVFGFMASHELAEEAKATGEMAVGNYGLWDQYAALEWVHRNVHHFGGNKDEIILSGRSAGAYSTHAIVAHDFLMNTEKECKYKRLVMYSNAIPADPKTISEVQPQFEELLAACSISLSLTGPEKLAALRSIPALELIDKIMTLQSHTFRPVRDGVFFPHDLFERFHRGEFAEEFKKRGMKLLIGETRDEETLYRQTNPPSDLDSLYKEVGNYYSPAVTKVVIDAYYNRKIKASSAHPDPDPDIDPWKKVYGDIISDGQVRAPTRLLVRQLASAGVPLSSVHRYLINFRPSFLDVRAPSTFGVSHAFDKPIWNFSVFHGPTPEEEKAMRLWIDGLRKFVWDEELDWGTKAWDEVKMLGPRGEIEVVKDDKWGYLIAVGDEMSRVHD</sequence>
<evidence type="ECO:0000313" key="6">
    <source>
        <dbReference type="Proteomes" id="UP001498398"/>
    </source>
</evidence>
<dbReference type="InterPro" id="IPR019826">
    <property type="entry name" value="Carboxylesterase_B_AS"/>
</dbReference>
<dbReference type="SUPFAM" id="SSF53474">
    <property type="entry name" value="alpha/beta-Hydrolases"/>
    <property type="match status" value="1"/>
</dbReference>
<reference evidence="5 6" key="1">
    <citation type="submission" date="2024-01" db="EMBL/GenBank/DDBJ databases">
        <title>A draft genome for the cacao thread blight pathogen Marasmiellus scandens.</title>
        <authorList>
            <person name="Baruah I.K."/>
            <person name="Leung J."/>
            <person name="Bukari Y."/>
            <person name="Amoako-Attah I."/>
            <person name="Meinhardt L.W."/>
            <person name="Bailey B.A."/>
            <person name="Cohen S.P."/>
        </authorList>
    </citation>
    <scope>NUCLEOTIDE SEQUENCE [LARGE SCALE GENOMIC DNA]</scope>
    <source>
        <strain evidence="5 6">GH-19</strain>
    </source>
</reference>
<comment type="caution">
    <text evidence="5">The sequence shown here is derived from an EMBL/GenBank/DDBJ whole genome shotgun (WGS) entry which is preliminary data.</text>
</comment>
<dbReference type="EMBL" id="JBANRG010000037">
    <property type="protein sequence ID" value="KAK7448829.1"/>
    <property type="molecule type" value="Genomic_DNA"/>
</dbReference>
<protein>
    <recommendedName>
        <fullName evidence="3">Carboxylic ester hydrolase</fullName>
        <ecNumber evidence="3">3.1.1.-</ecNumber>
    </recommendedName>
</protein>
<proteinExistence type="inferred from homology"/>
<gene>
    <name evidence="5" type="ORF">VKT23_013558</name>
</gene>
<evidence type="ECO:0000256" key="1">
    <source>
        <dbReference type="ARBA" id="ARBA00005964"/>
    </source>
</evidence>
<keyword evidence="2 3" id="KW-0378">Hydrolase</keyword>
<accession>A0ABR1J7E6</accession>